<dbReference type="PANTHER" id="PTHR28570:SF3">
    <property type="entry name" value="ASPARTYL AMINOPEPTIDASE"/>
    <property type="match status" value="1"/>
</dbReference>
<dbReference type="PRINTS" id="PR00932">
    <property type="entry name" value="AMINO1PTASE"/>
</dbReference>
<evidence type="ECO:0000256" key="8">
    <source>
        <dbReference type="ARBA" id="ARBA00022801"/>
    </source>
</evidence>
<evidence type="ECO:0000256" key="9">
    <source>
        <dbReference type="ARBA" id="ARBA00022833"/>
    </source>
</evidence>
<evidence type="ECO:0000256" key="1">
    <source>
        <dbReference type="ARBA" id="ARBA00001335"/>
    </source>
</evidence>
<evidence type="ECO:0000256" key="2">
    <source>
        <dbReference type="ARBA" id="ARBA00001947"/>
    </source>
</evidence>
<keyword evidence="8 11" id="KW-0378">Hydrolase</keyword>
<dbReference type="EMBL" id="KQ964418">
    <property type="protein sequence ID" value="KXN75023.1"/>
    <property type="molecule type" value="Genomic_DNA"/>
</dbReference>
<feature type="chain" id="PRO_5007294858" description="aspartyl aminopeptidase" evidence="12">
    <location>
        <begin position="21"/>
        <end position="485"/>
    </location>
</feature>
<evidence type="ECO:0000256" key="6">
    <source>
        <dbReference type="ARBA" id="ARBA00022670"/>
    </source>
</evidence>
<dbReference type="GO" id="GO:0008270">
    <property type="term" value="F:zinc ion binding"/>
    <property type="evidence" value="ECO:0007669"/>
    <property type="project" value="InterPro"/>
</dbReference>
<dbReference type="Proteomes" id="UP000070444">
    <property type="component" value="Unassembled WGS sequence"/>
</dbReference>
<comment type="similarity">
    <text evidence="3 11">Belongs to the peptidase M18 family.</text>
</comment>
<keyword evidence="10 11" id="KW-0482">Metalloprotease</keyword>
<evidence type="ECO:0000256" key="11">
    <source>
        <dbReference type="RuleBase" id="RU004386"/>
    </source>
</evidence>
<keyword evidence="6 11" id="KW-0645">Protease</keyword>
<evidence type="ECO:0000256" key="5">
    <source>
        <dbReference type="ARBA" id="ARBA00022438"/>
    </source>
</evidence>
<dbReference type="Gene3D" id="2.30.250.10">
    <property type="entry name" value="Aminopeptidase i, Domain 2"/>
    <property type="match status" value="1"/>
</dbReference>
<keyword evidence="7 11" id="KW-0479">Metal-binding</keyword>
<gene>
    <name evidence="13" type="ORF">CONCODRAFT_74773</name>
</gene>
<dbReference type="SUPFAM" id="SSF53187">
    <property type="entry name" value="Zn-dependent exopeptidases"/>
    <property type="match status" value="1"/>
</dbReference>
<keyword evidence="9 11" id="KW-0862">Zinc</keyword>
<protein>
    <recommendedName>
        <fullName evidence="4">aspartyl aminopeptidase</fullName>
        <ecNumber evidence="4">3.4.11.21</ecNumber>
    </recommendedName>
</protein>
<evidence type="ECO:0000256" key="12">
    <source>
        <dbReference type="SAM" id="SignalP"/>
    </source>
</evidence>
<accession>A0A137PJ52</accession>
<dbReference type="GO" id="GO:0005737">
    <property type="term" value="C:cytoplasm"/>
    <property type="evidence" value="ECO:0007669"/>
    <property type="project" value="UniProtKB-ARBA"/>
</dbReference>
<dbReference type="OrthoDB" id="9880441at2759"/>
<dbReference type="GO" id="GO:0008237">
    <property type="term" value="F:metallopeptidase activity"/>
    <property type="evidence" value="ECO:0007669"/>
    <property type="project" value="UniProtKB-KW"/>
</dbReference>
<sequence>MWINTSVATVLLGLTQYIAGQNVSADQYYQVGQDYVNFLTQAVPSPFHAVEEASKRLKAQGFKRLNEQKDWEKEIQANGKYYIVRNGASLVAFAVGGNYKPGNGFTIAGTHTDSPQLKLKPNWSKTKDGFTTAGVETYGGGIWHTWIDRNLGLAGKVIIKDGNKYKTKLININKPALYIPGLPVELNTVNAKTTFIKLNKETNLVPVIGLSNAGNGKADGSKLLWNQVAAQAGVSADKISGFELSAYDLQKPTLGGFRNEFVLSGRQDNLMMTYGAVEGLLHSLADDSLKADPNVRVASIFDHEEVGSSSRHGAGSTLLPNVISRVVSSQSDSKKDPTLYDQGIAKSFLVSADQGHAQHPNYPTKIESNNAPVLNEGPTLKVHLGQRYSTNAHTALVLQLAARAANVTVQTFLNRNDGSPGSTIGPILSTLSGIPTVDIGNSQFSMHSAREISGTLDVLKARELFTSYFRNFPQITAQLDSDIDE</sequence>
<dbReference type="SUPFAM" id="SSF101821">
    <property type="entry name" value="Aminopeptidase/glucanase lid domain"/>
    <property type="match status" value="1"/>
</dbReference>
<dbReference type="Pfam" id="PF02127">
    <property type="entry name" value="Peptidase_M18"/>
    <property type="match status" value="1"/>
</dbReference>
<dbReference type="OMA" id="LLDTHYY"/>
<proteinExistence type="inferred from homology"/>
<comment type="catalytic activity">
    <reaction evidence="1">
        <text>Release of an N-terminal aspartate or glutamate from a peptide, with a preference for aspartate.</text>
        <dbReference type="EC" id="3.4.11.21"/>
    </reaction>
</comment>
<dbReference type="STRING" id="796925.A0A137PJ52"/>
<evidence type="ECO:0000256" key="3">
    <source>
        <dbReference type="ARBA" id="ARBA00008290"/>
    </source>
</evidence>
<keyword evidence="12" id="KW-0732">Signal</keyword>
<dbReference type="EC" id="3.4.11.21" evidence="4"/>
<evidence type="ECO:0000256" key="7">
    <source>
        <dbReference type="ARBA" id="ARBA00022723"/>
    </source>
</evidence>
<dbReference type="NCBIfam" id="NF002759">
    <property type="entry name" value="PRK02813.1"/>
    <property type="match status" value="1"/>
</dbReference>
<evidence type="ECO:0000313" key="13">
    <source>
        <dbReference type="EMBL" id="KXN75023.1"/>
    </source>
</evidence>
<reference evidence="13 14" key="1">
    <citation type="journal article" date="2015" name="Genome Biol. Evol.">
        <title>Phylogenomic analyses indicate that early fungi evolved digesting cell walls of algal ancestors of land plants.</title>
        <authorList>
            <person name="Chang Y."/>
            <person name="Wang S."/>
            <person name="Sekimoto S."/>
            <person name="Aerts A.L."/>
            <person name="Choi C."/>
            <person name="Clum A."/>
            <person name="LaButti K.M."/>
            <person name="Lindquist E.A."/>
            <person name="Yee Ngan C."/>
            <person name="Ohm R.A."/>
            <person name="Salamov A.A."/>
            <person name="Grigoriev I.V."/>
            <person name="Spatafora J.W."/>
            <person name="Berbee M.L."/>
        </authorList>
    </citation>
    <scope>NUCLEOTIDE SEQUENCE [LARGE SCALE GENOMIC DNA]</scope>
    <source>
        <strain evidence="13 14">NRRL 28638</strain>
    </source>
</reference>
<evidence type="ECO:0000313" key="14">
    <source>
        <dbReference type="Proteomes" id="UP000070444"/>
    </source>
</evidence>
<dbReference type="InterPro" id="IPR001948">
    <property type="entry name" value="Peptidase_M18"/>
</dbReference>
<dbReference type="GO" id="GO:0006508">
    <property type="term" value="P:proteolysis"/>
    <property type="evidence" value="ECO:0007669"/>
    <property type="project" value="UniProtKB-KW"/>
</dbReference>
<dbReference type="AlphaFoldDB" id="A0A137PJ52"/>
<evidence type="ECO:0000256" key="10">
    <source>
        <dbReference type="ARBA" id="ARBA00023049"/>
    </source>
</evidence>
<dbReference type="Gene3D" id="3.40.630.10">
    <property type="entry name" value="Zn peptidases"/>
    <property type="match status" value="1"/>
</dbReference>
<dbReference type="PANTHER" id="PTHR28570">
    <property type="entry name" value="ASPARTYL AMINOPEPTIDASE"/>
    <property type="match status" value="1"/>
</dbReference>
<name>A0A137PJ52_CONC2</name>
<organism evidence="13 14">
    <name type="scientific">Conidiobolus coronatus (strain ATCC 28846 / CBS 209.66 / NRRL 28638)</name>
    <name type="common">Delacroixia coronata</name>
    <dbReference type="NCBI Taxonomy" id="796925"/>
    <lineage>
        <taxon>Eukaryota</taxon>
        <taxon>Fungi</taxon>
        <taxon>Fungi incertae sedis</taxon>
        <taxon>Zoopagomycota</taxon>
        <taxon>Entomophthoromycotina</taxon>
        <taxon>Entomophthoromycetes</taxon>
        <taxon>Entomophthorales</taxon>
        <taxon>Ancylistaceae</taxon>
        <taxon>Conidiobolus</taxon>
    </lineage>
</organism>
<dbReference type="CDD" id="cd05658">
    <property type="entry name" value="M18_DAP"/>
    <property type="match status" value="1"/>
</dbReference>
<dbReference type="InterPro" id="IPR023358">
    <property type="entry name" value="Peptidase_M18_dom2"/>
</dbReference>
<keyword evidence="5 11" id="KW-0031">Aminopeptidase</keyword>
<dbReference type="GO" id="GO:0004177">
    <property type="term" value="F:aminopeptidase activity"/>
    <property type="evidence" value="ECO:0007669"/>
    <property type="project" value="UniProtKB-KW"/>
</dbReference>
<feature type="signal peptide" evidence="12">
    <location>
        <begin position="1"/>
        <end position="20"/>
    </location>
</feature>
<comment type="cofactor">
    <cofactor evidence="2">
        <name>Zn(2+)</name>
        <dbReference type="ChEBI" id="CHEBI:29105"/>
    </cofactor>
</comment>
<keyword evidence="14" id="KW-1185">Reference proteome</keyword>
<evidence type="ECO:0000256" key="4">
    <source>
        <dbReference type="ARBA" id="ARBA00011965"/>
    </source>
</evidence>